<sequence length="130" mass="14404">MTAILQAIHPVLMAKDVAASVRFYRALGFRLSFQDSPGEPKYAGVIRDNVELHLQWGDPSQWTYPADRPAYRFVVSDVDAIYREFLASGGIEAATGRGGPWSSPAATPWSTREFHVGDPGQNSLQFYQSL</sequence>
<dbReference type="InterPro" id="IPR037523">
    <property type="entry name" value="VOC_core"/>
</dbReference>
<evidence type="ECO:0000313" key="3">
    <source>
        <dbReference type="Proteomes" id="UP001237737"/>
    </source>
</evidence>
<keyword evidence="3" id="KW-1185">Reference proteome</keyword>
<dbReference type="Pfam" id="PF00903">
    <property type="entry name" value="Glyoxalase"/>
    <property type="match status" value="1"/>
</dbReference>
<dbReference type="EMBL" id="JAUSSK010000002">
    <property type="protein sequence ID" value="MDQ0009349.1"/>
    <property type="molecule type" value="Genomic_DNA"/>
</dbReference>
<dbReference type="SUPFAM" id="SSF54593">
    <property type="entry name" value="Glyoxalase/Bleomycin resistance protein/Dihydroxybiphenyl dioxygenase"/>
    <property type="match status" value="1"/>
</dbReference>
<dbReference type="Gene3D" id="3.10.180.10">
    <property type="entry name" value="2,3-Dihydroxybiphenyl 1,2-Dioxygenase, domain 1"/>
    <property type="match status" value="1"/>
</dbReference>
<dbReference type="InterPro" id="IPR004360">
    <property type="entry name" value="Glyas_Fos-R_dOase_dom"/>
</dbReference>
<gene>
    <name evidence="2" type="ORF">J2T07_001526</name>
</gene>
<proteinExistence type="predicted"/>
<accession>A0ABT9SWG8</accession>
<organism evidence="2 3">
    <name type="scientific">Luteibacter jiangsuensis</name>
    <dbReference type="NCBI Taxonomy" id="637577"/>
    <lineage>
        <taxon>Bacteria</taxon>
        <taxon>Pseudomonadati</taxon>
        <taxon>Pseudomonadota</taxon>
        <taxon>Gammaproteobacteria</taxon>
        <taxon>Lysobacterales</taxon>
        <taxon>Rhodanobacteraceae</taxon>
        <taxon>Luteibacter</taxon>
    </lineage>
</organism>
<dbReference type="PROSITE" id="PS51819">
    <property type="entry name" value="VOC"/>
    <property type="match status" value="1"/>
</dbReference>
<evidence type="ECO:0000313" key="2">
    <source>
        <dbReference type="EMBL" id="MDQ0009349.1"/>
    </source>
</evidence>
<dbReference type="RefSeq" id="WP_306848689.1">
    <property type="nucleotide sequence ID" value="NZ_JAUSSK010000002.1"/>
</dbReference>
<reference evidence="2 3" key="1">
    <citation type="submission" date="2023-07" db="EMBL/GenBank/DDBJ databases">
        <title>Sorghum-associated microbial communities from plants grown in Nebraska, USA.</title>
        <authorList>
            <person name="Schachtman D."/>
        </authorList>
    </citation>
    <scope>NUCLEOTIDE SEQUENCE [LARGE SCALE GENOMIC DNA]</scope>
    <source>
        <strain evidence="2 3">CC60</strain>
    </source>
</reference>
<name>A0ABT9SWG8_9GAMM</name>
<dbReference type="InterPro" id="IPR029068">
    <property type="entry name" value="Glyas_Bleomycin-R_OHBP_Dase"/>
</dbReference>
<feature type="domain" description="VOC" evidence="1">
    <location>
        <begin position="6"/>
        <end position="129"/>
    </location>
</feature>
<comment type="caution">
    <text evidence="2">The sequence shown here is derived from an EMBL/GenBank/DDBJ whole genome shotgun (WGS) entry which is preliminary data.</text>
</comment>
<evidence type="ECO:0000259" key="1">
    <source>
        <dbReference type="PROSITE" id="PS51819"/>
    </source>
</evidence>
<dbReference type="Proteomes" id="UP001237737">
    <property type="component" value="Unassembled WGS sequence"/>
</dbReference>
<protein>
    <submittedName>
        <fullName evidence="2">Catechol 2,3-dioxygenase-like lactoylglutathione lyase family enzyme</fullName>
    </submittedName>
</protein>